<evidence type="ECO:0000256" key="12">
    <source>
        <dbReference type="SAM" id="Phobius"/>
    </source>
</evidence>
<dbReference type="Proteomes" id="UP001209803">
    <property type="component" value="Chromosome"/>
</dbReference>
<evidence type="ECO:0000256" key="10">
    <source>
        <dbReference type="ARBA" id="ARBA00023136"/>
    </source>
</evidence>
<dbReference type="RefSeq" id="WP_265683784.1">
    <property type="nucleotide sequence ID" value="NZ_CP120863.1"/>
</dbReference>
<dbReference type="InterPro" id="IPR003660">
    <property type="entry name" value="HAMP_dom"/>
</dbReference>
<proteinExistence type="predicted"/>
<dbReference type="PROSITE" id="PS50109">
    <property type="entry name" value="HIS_KIN"/>
    <property type="match status" value="1"/>
</dbReference>
<evidence type="ECO:0000256" key="6">
    <source>
        <dbReference type="ARBA" id="ARBA00022692"/>
    </source>
</evidence>
<dbReference type="CDD" id="cd06225">
    <property type="entry name" value="HAMP"/>
    <property type="match status" value="1"/>
</dbReference>
<evidence type="ECO:0000256" key="3">
    <source>
        <dbReference type="ARBA" id="ARBA00012438"/>
    </source>
</evidence>
<evidence type="ECO:0000256" key="11">
    <source>
        <dbReference type="SAM" id="MobiDB-lite"/>
    </source>
</evidence>
<dbReference type="PROSITE" id="PS50885">
    <property type="entry name" value="HAMP"/>
    <property type="match status" value="1"/>
</dbReference>
<dbReference type="InterPro" id="IPR036890">
    <property type="entry name" value="HATPase_C_sf"/>
</dbReference>
<feature type="region of interest" description="Disordered" evidence="11">
    <location>
        <begin position="424"/>
        <end position="444"/>
    </location>
</feature>
<evidence type="ECO:0000256" key="5">
    <source>
        <dbReference type="ARBA" id="ARBA00022679"/>
    </source>
</evidence>
<feature type="transmembrane region" description="Helical" evidence="12">
    <location>
        <begin position="20"/>
        <end position="41"/>
    </location>
</feature>
<reference evidence="15 16" key="1">
    <citation type="submission" date="2023-03" db="EMBL/GenBank/DDBJ databases">
        <title>Roseibium porphyridii sp. nov. and Roseibium rhodosorbium sp. nov. isolated from marine algae, Porphyridium cruentum and Rhodosorus marinus, respectively.</title>
        <authorList>
            <person name="Lee M.W."/>
            <person name="Choi B.J."/>
            <person name="Lee J.K."/>
            <person name="Choi D.G."/>
            <person name="Baek J.H."/>
            <person name="Bayburt H."/>
            <person name="Kim J.M."/>
            <person name="Han D.M."/>
            <person name="Kim K.H."/>
            <person name="Jeon C.O."/>
        </authorList>
    </citation>
    <scope>NUCLEOTIDE SEQUENCE [LARGE SCALE GENOMIC DNA]</scope>
    <source>
        <strain evidence="15 16">KMA01</strain>
    </source>
</reference>
<keyword evidence="10 12" id="KW-0472">Membrane</keyword>
<dbReference type="SMART" id="SM00388">
    <property type="entry name" value="HisKA"/>
    <property type="match status" value="1"/>
</dbReference>
<evidence type="ECO:0000313" key="16">
    <source>
        <dbReference type="Proteomes" id="UP001209803"/>
    </source>
</evidence>
<comment type="subcellular location">
    <subcellularLocation>
        <location evidence="2">Membrane</location>
    </subcellularLocation>
</comment>
<dbReference type="SUPFAM" id="SSF47384">
    <property type="entry name" value="Homodimeric domain of signal transducing histidine kinase"/>
    <property type="match status" value="1"/>
</dbReference>
<dbReference type="SMART" id="SM00304">
    <property type="entry name" value="HAMP"/>
    <property type="match status" value="1"/>
</dbReference>
<dbReference type="InterPro" id="IPR003661">
    <property type="entry name" value="HisK_dim/P_dom"/>
</dbReference>
<evidence type="ECO:0000313" key="15">
    <source>
        <dbReference type="EMBL" id="WFE91395.1"/>
    </source>
</evidence>
<dbReference type="Pfam" id="PF02518">
    <property type="entry name" value="HATPase_c"/>
    <property type="match status" value="1"/>
</dbReference>
<keyword evidence="7 15" id="KW-0418">Kinase</keyword>
<evidence type="ECO:0000256" key="7">
    <source>
        <dbReference type="ARBA" id="ARBA00022777"/>
    </source>
</evidence>
<comment type="catalytic activity">
    <reaction evidence="1">
        <text>ATP + protein L-histidine = ADP + protein N-phospho-L-histidine.</text>
        <dbReference type="EC" id="2.7.13.3"/>
    </reaction>
</comment>
<dbReference type="Gene3D" id="6.10.340.10">
    <property type="match status" value="1"/>
</dbReference>
<dbReference type="CDD" id="cd00075">
    <property type="entry name" value="HATPase"/>
    <property type="match status" value="1"/>
</dbReference>
<dbReference type="Pfam" id="PF00672">
    <property type="entry name" value="HAMP"/>
    <property type="match status" value="1"/>
</dbReference>
<feature type="domain" description="Histidine kinase" evidence="13">
    <location>
        <begin position="236"/>
        <end position="444"/>
    </location>
</feature>
<dbReference type="GO" id="GO:0016301">
    <property type="term" value="F:kinase activity"/>
    <property type="evidence" value="ECO:0007669"/>
    <property type="project" value="UniProtKB-KW"/>
</dbReference>
<keyword evidence="5" id="KW-0808">Transferase</keyword>
<dbReference type="CDD" id="cd00082">
    <property type="entry name" value="HisKA"/>
    <property type="match status" value="1"/>
</dbReference>
<dbReference type="EC" id="2.7.13.3" evidence="3"/>
<evidence type="ECO:0000256" key="4">
    <source>
        <dbReference type="ARBA" id="ARBA00022553"/>
    </source>
</evidence>
<dbReference type="InterPro" id="IPR004358">
    <property type="entry name" value="Sig_transdc_His_kin-like_C"/>
</dbReference>
<dbReference type="SMART" id="SM00387">
    <property type="entry name" value="HATPase_c"/>
    <property type="match status" value="1"/>
</dbReference>
<keyword evidence="8 12" id="KW-1133">Transmembrane helix</keyword>
<dbReference type="Gene3D" id="3.30.565.10">
    <property type="entry name" value="Histidine kinase-like ATPase, C-terminal domain"/>
    <property type="match status" value="1"/>
</dbReference>
<accession>A0ABY8FC16</accession>
<evidence type="ECO:0000256" key="1">
    <source>
        <dbReference type="ARBA" id="ARBA00000085"/>
    </source>
</evidence>
<organism evidence="15 16">
    <name type="scientific">Roseibium porphyridii</name>
    <dbReference type="NCBI Taxonomy" id="2866279"/>
    <lineage>
        <taxon>Bacteria</taxon>
        <taxon>Pseudomonadati</taxon>
        <taxon>Pseudomonadota</taxon>
        <taxon>Alphaproteobacteria</taxon>
        <taxon>Hyphomicrobiales</taxon>
        <taxon>Stappiaceae</taxon>
        <taxon>Roseibium</taxon>
    </lineage>
</organism>
<dbReference type="PANTHER" id="PTHR45436:SF8">
    <property type="entry name" value="HISTIDINE KINASE"/>
    <property type="match status" value="1"/>
</dbReference>
<dbReference type="InterPro" id="IPR005467">
    <property type="entry name" value="His_kinase_dom"/>
</dbReference>
<protein>
    <recommendedName>
        <fullName evidence="3">histidine kinase</fullName>
        <ecNumber evidence="3">2.7.13.3</ecNumber>
    </recommendedName>
</protein>
<sequence length="444" mass="48515">MKLLNQIRALMQMSVLRQTVQLTLVFLVIVAFAGFVSILFIDREINARIDAELETRLADVAGRIAAIGPDNALFYETEDRFVAFQGPGGATYGALAKLTENRPGLRTIKLGRKVVGEDLDGIWRVYIAQAAGGTLAVGTNLDDRDDYLEVLINIFAVSGGLTLVAMLGIGGLLGWRAQRRLSAISGVLDKVAAGDLTARIEPGSGSDDFVRLSRSIDQTTSQLEILLRQTRNLTANIAHDLKTPLTRLRGQLEMIEATAADEDAISVAMEQTDEIIDLFEALLRIAKLESGEHRQRFETLSPARLAEETADIYRAVIEDSGRSFDLVVQETEAISGDRRLILQAVANLIENSLKHTPESARLTLIARGKSLVLADTGPGIPEHLYGRVLEPMYRLEESRTTPGAGLGLALVKTITNLHRAELSMASSQPDAPERKGLRIEIRFP</sequence>
<evidence type="ECO:0000256" key="8">
    <source>
        <dbReference type="ARBA" id="ARBA00022989"/>
    </source>
</evidence>
<feature type="transmembrane region" description="Helical" evidence="12">
    <location>
        <begin position="150"/>
        <end position="175"/>
    </location>
</feature>
<keyword evidence="16" id="KW-1185">Reference proteome</keyword>
<feature type="compositionally biased region" description="Basic and acidic residues" evidence="11">
    <location>
        <begin position="431"/>
        <end position="444"/>
    </location>
</feature>
<gene>
    <name evidence="15" type="ORF">K1718_08565</name>
</gene>
<dbReference type="InterPro" id="IPR050428">
    <property type="entry name" value="TCS_sensor_his_kinase"/>
</dbReference>
<keyword evidence="9" id="KW-0902">Two-component regulatory system</keyword>
<dbReference type="Gene3D" id="1.10.287.130">
    <property type="match status" value="1"/>
</dbReference>
<dbReference type="Pfam" id="PF00512">
    <property type="entry name" value="HisKA"/>
    <property type="match status" value="1"/>
</dbReference>
<evidence type="ECO:0000259" key="14">
    <source>
        <dbReference type="PROSITE" id="PS50885"/>
    </source>
</evidence>
<evidence type="ECO:0000259" key="13">
    <source>
        <dbReference type="PROSITE" id="PS50109"/>
    </source>
</evidence>
<dbReference type="PANTHER" id="PTHR45436">
    <property type="entry name" value="SENSOR HISTIDINE KINASE YKOH"/>
    <property type="match status" value="1"/>
</dbReference>
<dbReference type="InterPro" id="IPR036097">
    <property type="entry name" value="HisK_dim/P_sf"/>
</dbReference>
<evidence type="ECO:0000256" key="2">
    <source>
        <dbReference type="ARBA" id="ARBA00004370"/>
    </source>
</evidence>
<dbReference type="PRINTS" id="PR00344">
    <property type="entry name" value="BCTRLSENSOR"/>
</dbReference>
<keyword evidence="4" id="KW-0597">Phosphoprotein</keyword>
<keyword evidence="6 12" id="KW-0812">Transmembrane</keyword>
<evidence type="ECO:0000256" key="9">
    <source>
        <dbReference type="ARBA" id="ARBA00023012"/>
    </source>
</evidence>
<dbReference type="InterPro" id="IPR003594">
    <property type="entry name" value="HATPase_dom"/>
</dbReference>
<name>A0ABY8FC16_9HYPH</name>
<dbReference type="SUPFAM" id="SSF55874">
    <property type="entry name" value="ATPase domain of HSP90 chaperone/DNA topoisomerase II/histidine kinase"/>
    <property type="match status" value="1"/>
</dbReference>
<feature type="domain" description="HAMP" evidence="14">
    <location>
        <begin position="175"/>
        <end position="228"/>
    </location>
</feature>
<dbReference type="EMBL" id="CP120863">
    <property type="protein sequence ID" value="WFE91395.1"/>
    <property type="molecule type" value="Genomic_DNA"/>
</dbReference>